<gene>
    <name evidence="1" type="ORF">GCM10009765_58740</name>
</gene>
<dbReference type="Proteomes" id="UP001500618">
    <property type="component" value="Unassembled WGS sequence"/>
</dbReference>
<comment type="caution">
    <text evidence="1">The sequence shown here is derived from an EMBL/GenBank/DDBJ whole genome shotgun (WGS) entry which is preliminary data.</text>
</comment>
<protein>
    <submittedName>
        <fullName evidence="1">Uncharacterized protein</fullName>
    </submittedName>
</protein>
<proteinExistence type="predicted"/>
<name>A0ABN2IAN6_9ACTN</name>
<evidence type="ECO:0000313" key="2">
    <source>
        <dbReference type="Proteomes" id="UP001500618"/>
    </source>
</evidence>
<accession>A0ABN2IAN6</accession>
<dbReference type="RefSeq" id="WP_279581752.1">
    <property type="nucleotide sequence ID" value="NZ_BAAANY010000023.1"/>
</dbReference>
<organism evidence="1 2">
    <name type="scientific">Fodinicola feengrottensis</name>
    <dbReference type="NCBI Taxonomy" id="435914"/>
    <lineage>
        <taxon>Bacteria</taxon>
        <taxon>Bacillati</taxon>
        <taxon>Actinomycetota</taxon>
        <taxon>Actinomycetes</taxon>
        <taxon>Mycobacteriales</taxon>
        <taxon>Fodinicola</taxon>
    </lineage>
</organism>
<keyword evidence="2" id="KW-1185">Reference proteome</keyword>
<sequence length="101" mass="11760">MLDDLNERVQARLAEFEKYLGPTPGPSPSPQFDPLGYLVWHATKVTRPLVSSWRERWDRHKPLERWSGMAYVVRCNTCRHAKDDELCAERLSVLREIGVKP</sequence>
<reference evidence="1 2" key="1">
    <citation type="journal article" date="2019" name="Int. J. Syst. Evol. Microbiol.">
        <title>The Global Catalogue of Microorganisms (GCM) 10K type strain sequencing project: providing services to taxonomists for standard genome sequencing and annotation.</title>
        <authorList>
            <consortium name="The Broad Institute Genomics Platform"/>
            <consortium name="The Broad Institute Genome Sequencing Center for Infectious Disease"/>
            <person name="Wu L."/>
            <person name="Ma J."/>
        </authorList>
    </citation>
    <scope>NUCLEOTIDE SEQUENCE [LARGE SCALE GENOMIC DNA]</scope>
    <source>
        <strain evidence="1 2">JCM 14718</strain>
    </source>
</reference>
<evidence type="ECO:0000313" key="1">
    <source>
        <dbReference type="EMBL" id="GAA1701428.1"/>
    </source>
</evidence>
<dbReference type="EMBL" id="BAAANY010000023">
    <property type="protein sequence ID" value="GAA1701428.1"/>
    <property type="molecule type" value="Genomic_DNA"/>
</dbReference>